<feature type="region of interest" description="Disordered" evidence="1">
    <location>
        <begin position="248"/>
        <end position="324"/>
    </location>
</feature>
<dbReference type="EMBL" id="GISG01141554">
    <property type="protein sequence ID" value="MBA4645247.1"/>
    <property type="molecule type" value="Transcribed_RNA"/>
</dbReference>
<evidence type="ECO:0000256" key="1">
    <source>
        <dbReference type="SAM" id="MobiDB-lite"/>
    </source>
</evidence>
<reference evidence="3" key="2">
    <citation type="submission" date="2020-07" db="EMBL/GenBank/DDBJ databases">
        <authorList>
            <person name="Vera ALvarez R."/>
            <person name="Arias-Moreno D.M."/>
            <person name="Jimenez-Jacinto V."/>
            <person name="Jimenez-Bremont J.F."/>
            <person name="Swaminathan K."/>
            <person name="Moose S.P."/>
            <person name="Guerrero-Gonzalez M.L."/>
            <person name="Marino-Ramirez L."/>
            <person name="Landsman D."/>
            <person name="Rodriguez-Kessler M."/>
            <person name="Delgado-Sanchez P."/>
        </authorList>
    </citation>
    <scope>NUCLEOTIDE SEQUENCE</scope>
    <source>
        <tissue evidence="3">Cladode</tissue>
    </source>
</reference>
<organism evidence="3">
    <name type="scientific">Opuntia streptacantha</name>
    <name type="common">Prickly pear cactus</name>
    <name type="synonym">Opuntia cardona</name>
    <dbReference type="NCBI Taxonomy" id="393608"/>
    <lineage>
        <taxon>Eukaryota</taxon>
        <taxon>Viridiplantae</taxon>
        <taxon>Streptophyta</taxon>
        <taxon>Embryophyta</taxon>
        <taxon>Tracheophyta</taxon>
        <taxon>Spermatophyta</taxon>
        <taxon>Magnoliopsida</taxon>
        <taxon>eudicotyledons</taxon>
        <taxon>Gunneridae</taxon>
        <taxon>Pentapetalae</taxon>
        <taxon>Caryophyllales</taxon>
        <taxon>Cactineae</taxon>
        <taxon>Cactaceae</taxon>
        <taxon>Opuntioideae</taxon>
        <taxon>Opuntia</taxon>
    </lineage>
</organism>
<feature type="compositionally biased region" description="Basic and acidic residues" evidence="1">
    <location>
        <begin position="252"/>
        <end position="266"/>
    </location>
</feature>
<reference evidence="3" key="1">
    <citation type="journal article" date="2013" name="J. Plant Res.">
        <title>Effect of fungi and light on seed germination of three Opuntia species from semiarid lands of central Mexico.</title>
        <authorList>
            <person name="Delgado-Sanchez P."/>
            <person name="Jimenez-Bremont J.F."/>
            <person name="Guerrero-Gonzalez Mde L."/>
            <person name="Flores J."/>
        </authorList>
    </citation>
    <scope>NUCLEOTIDE SEQUENCE</scope>
    <source>
        <tissue evidence="3">Cladode</tissue>
    </source>
</reference>
<feature type="compositionally biased region" description="Basic and acidic residues" evidence="1">
    <location>
        <begin position="350"/>
        <end position="365"/>
    </location>
</feature>
<evidence type="ECO:0000259" key="2">
    <source>
        <dbReference type="Pfam" id="PF14780"/>
    </source>
</evidence>
<accession>A0A7C9DMA7</accession>
<dbReference type="AlphaFoldDB" id="A0A7C9DMA7"/>
<dbReference type="InterPro" id="IPR027951">
    <property type="entry name" value="Nepro_N"/>
</dbReference>
<feature type="region of interest" description="Disordered" evidence="1">
    <location>
        <begin position="336"/>
        <end position="380"/>
    </location>
</feature>
<feature type="compositionally biased region" description="Polar residues" evidence="1">
    <location>
        <begin position="370"/>
        <end position="380"/>
    </location>
</feature>
<dbReference type="PANTHER" id="PTHR34786">
    <property type="entry name" value="OS09G0504900 PROTEIN"/>
    <property type="match status" value="1"/>
</dbReference>
<feature type="domain" description="Nucleolus and neural progenitor protein-like N-terminal" evidence="2">
    <location>
        <begin position="8"/>
        <end position="164"/>
    </location>
</feature>
<evidence type="ECO:0000313" key="3">
    <source>
        <dbReference type="EMBL" id="MBA4645247.1"/>
    </source>
</evidence>
<protein>
    <recommendedName>
        <fullName evidence="2">Nucleolus and neural progenitor protein-like N-terminal domain-containing protein</fullName>
    </recommendedName>
</protein>
<proteinExistence type="predicted"/>
<sequence>MASQVDVLEERIKSFLCQLEAESSILERIVYKNKNQHRRCFYFQYLLKVRRDLKLLHSVQLDELLDSCFHVISGRKAKQKANLLESLKRNRHGTGKFNFLERLLGAARLLSEMVEPMLKAAIEISTLLARSFFMGFSLMTLALLARLRVLVQQMLLDVVTVFNEVCSIAQKKQSIKITQDGIEVFREYYPAMEEVVMLECVWKTDKFVLRETVSKCVMEHQAGSLEAEKTPAGKSVRYRSIEAFLGDDEIDPEKSNAEENGEERVSNLKRKQPESPSNKTDYDEQLQASQNPENGSEDIIQPSKTVVLEGSSASSPISNLSKATSLSNKRVAFISVNKPAQSASNAATTHADESESKSYDNRENPLFDLFNTQDTKGSIF</sequence>
<name>A0A7C9DMA7_OPUST</name>
<dbReference type="PANTHER" id="PTHR34786:SF1">
    <property type="entry name" value="OS09G0504900 PROTEIN"/>
    <property type="match status" value="1"/>
</dbReference>
<dbReference type="Pfam" id="PF14780">
    <property type="entry name" value="NEPRO_N"/>
    <property type="match status" value="1"/>
</dbReference>
<feature type="compositionally biased region" description="Polar residues" evidence="1">
    <location>
        <begin position="338"/>
        <end position="348"/>
    </location>
</feature>
<feature type="compositionally biased region" description="Polar residues" evidence="1">
    <location>
        <begin position="311"/>
        <end position="324"/>
    </location>
</feature>